<dbReference type="EMBL" id="AJXT01000006">
    <property type="protein sequence ID" value="EIL94261.1"/>
    <property type="molecule type" value="Genomic_DNA"/>
</dbReference>
<comment type="catalytic activity">
    <reaction evidence="8">
        <text>L-seryl-[protein] + UTP = O-(5'-uridylyl)-L-seryl-[protein] + diphosphate</text>
        <dbReference type="Rhea" id="RHEA:64604"/>
        <dbReference type="Rhea" id="RHEA-COMP:9863"/>
        <dbReference type="Rhea" id="RHEA-COMP:16635"/>
        <dbReference type="ChEBI" id="CHEBI:29999"/>
        <dbReference type="ChEBI" id="CHEBI:33019"/>
        <dbReference type="ChEBI" id="CHEBI:46398"/>
        <dbReference type="ChEBI" id="CHEBI:156051"/>
    </reaction>
</comment>
<feature type="binding site" evidence="8">
    <location>
        <position position="103"/>
    </location>
    <ligand>
        <name>ATP</name>
        <dbReference type="ChEBI" id="CHEBI:30616"/>
    </ligand>
</feature>
<comment type="function">
    <text evidence="8">Nucleotidyltransferase involved in the post-translational modification of proteins. It can catalyze the addition of adenosine monophosphate (AMP) or uridine monophosphate (UMP) to a protein, resulting in modifications known as AMPylation and UMPylation.</text>
</comment>
<evidence type="ECO:0000256" key="2">
    <source>
        <dbReference type="ARBA" id="ARBA00022679"/>
    </source>
</evidence>
<feature type="binding site" evidence="8">
    <location>
        <position position="104"/>
    </location>
    <ligand>
        <name>ATP</name>
        <dbReference type="ChEBI" id="CHEBI:30616"/>
    </ligand>
</feature>
<feature type="binding site" evidence="8">
    <location>
        <position position="201"/>
    </location>
    <ligand>
        <name>ATP</name>
        <dbReference type="ChEBI" id="CHEBI:30616"/>
    </ligand>
</feature>
<evidence type="ECO:0000313" key="9">
    <source>
        <dbReference type="EMBL" id="EIL94261.1"/>
    </source>
</evidence>
<dbReference type="PATRIC" id="fig|1163407.3.peg.938"/>
<comment type="cofactor">
    <cofactor evidence="8">
        <name>Mg(2+)</name>
        <dbReference type="ChEBI" id="CHEBI:18420"/>
    </cofactor>
    <cofactor evidence="8">
        <name>Mn(2+)</name>
        <dbReference type="ChEBI" id="CHEBI:29035"/>
    </cofactor>
</comment>
<feature type="active site" description="Proton acceptor" evidence="8">
    <location>
        <position position="271"/>
    </location>
</feature>
<comment type="caution">
    <text evidence="9">The sequence shown here is derived from an EMBL/GenBank/DDBJ whole genome shotgun (WGS) entry which is preliminary data.</text>
</comment>
<comment type="catalytic activity">
    <reaction evidence="8">
        <text>L-histidyl-[protein] + UTP = N(tele)-(5'-uridylyl)-L-histidyl-[protein] + diphosphate</text>
        <dbReference type="Rhea" id="RHEA:83891"/>
        <dbReference type="Rhea" id="RHEA-COMP:9745"/>
        <dbReference type="Rhea" id="RHEA-COMP:20239"/>
        <dbReference type="ChEBI" id="CHEBI:29979"/>
        <dbReference type="ChEBI" id="CHEBI:33019"/>
        <dbReference type="ChEBI" id="CHEBI:46398"/>
        <dbReference type="ChEBI" id="CHEBI:233474"/>
    </reaction>
</comment>
<organism evidence="9 10">
    <name type="scientific">Rhodanobacter spathiphylli B39</name>
    <dbReference type="NCBI Taxonomy" id="1163407"/>
    <lineage>
        <taxon>Bacteria</taxon>
        <taxon>Pseudomonadati</taxon>
        <taxon>Pseudomonadota</taxon>
        <taxon>Gammaproteobacteria</taxon>
        <taxon>Lysobacterales</taxon>
        <taxon>Rhodanobacteraceae</taxon>
        <taxon>Rhodanobacter</taxon>
    </lineage>
</organism>
<comment type="catalytic activity">
    <reaction evidence="8">
        <text>L-threonyl-[protein] + ATP = 3-O-(5'-adenylyl)-L-threonyl-[protein] + diphosphate</text>
        <dbReference type="Rhea" id="RHEA:54292"/>
        <dbReference type="Rhea" id="RHEA-COMP:11060"/>
        <dbReference type="Rhea" id="RHEA-COMP:13847"/>
        <dbReference type="ChEBI" id="CHEBI:30013"/>
        <dbReference type="ChEBI" id="CHEBI:30616"/>
        <dbReference type="ChEBI" id="CHEBI:33019"/>
        <dbReference type="ChEBI" id="CHEBI:138113"/>
        <dbReference type="EC" id="2.7.7.108"/>
    </reaction>
</comment>
<accession>I4W470</accession>
<keyword evidence="7 8" id="KW-0460">Magnesium</keyword>
<name>I4W470_9GAMM</name>
<keyword evidence="3 8" id="KW-0548">Nucleotidyltransferase</keyword>
<dbReference type="Proteomes" id="UP000003226">
    <property type="component" value="Unassembled WGS sequence"/>
</dbReference>
<dbReference type="Pfam" id="PF02696">
    <property type="entry name" value="SelO"/>
    <property type="match status" value="1"/>
</dbReference>
<keyword evidence="10" id="KW-1185">Reference proteome</keyword>
<gene>
    <name evidence="8" type="primary">ydiU</name>
    <name evidence="8" type="synonym">selO</name>
    <name evidence="9" type="ORF">UU7_04657</name>
</gene>
<dbReference type="HAMAP" id="MF_00692">
    <property type="entry name" value="SelO"/>
    <property type="match status" value="1"/>
</dbReference>
<dbReference type="OrthoDB" id="9776281at2"/>
<dbReference type="NCBIfam" id="NF000658">
    <property type="entry name" value="PRK00029.1"/>
    <property type="match status" value="1"/>
</dbReference>
<dbReference type="GO" id="GO:0000287">
    <property type="term" value="F:magnesium ion binding"/>
    <property type="evidence" value="ECO:0007669"/>
    <property type="project" value="UniProtKB-UniRule"/>
</dbReference>
<keyword evidence="5 8" id="KW-0547">Nucleotide-binding</keyword>
<evidence type="ECO:0000256" key="8">
    <source>
        <dbReference type="HAMAP-Rule" id="MF_00692"/>
    </source>
</evidence>
<keyword evidence="6 8" id="KW-0067">ATP-binding</keyword>
<dbReference type="GO" id="GO:0070733">
    <property type="term" value="F:AMPylase activity"/>
    <property type="evidence" value="ECO:0007669"/>
    <property type="project" value="UniProtKB-EC"/>
</dbReference>
<feature type="binding site" evidence="8">
    <location>
        <position position="281"/>
    </location>
    <ligand>
        <name>Mg(2+)</name>
        <dbReference type="ChEBI" id="CHEBI:18420"/>
    </ligand>
</feature>
<feature type="binding site" evidence="8">
    <location>
        <position position="137"/>
    </location>
    <ligand>
        <name>ATP</name>
        <dbReference type="ChEBI" id="CHEBI:30616"/>
    </ligand>
</feature>
<dbReference type="EC" id="2.7.7.-" evidence="8"/>
<evidence type="ECO:0000256" key="7">
    <source>
        <dbReference type="ARBA" id="ARBA00022842"/>
    </source>
</evidence>
<feature type="binding site" evidence="8">
    <location>
        <position position="281"/>
    </location>
    <ligand>
        <name>ATP</name>
        <dbReference type="ChEBI" id="CHEBI:30616"/>
    </ligand>
</feature>
<feature type="binding site" evidence="8">
    <location>
        <position position="136"/>
    </location>
    <ligand>
        <name>ATP</name>
        <dbReference type="ChEBI" id="CHEBI:30616"/>
    </ligand>
</feature>
<dbReference type="PANTHER" id="PTHR32057:SF14">
    <property type="entry name" value="PROTEIN ADENYLYLTRANSFERASE SELO, MITOCHONDRIAL"/>
    <property type="match status" value="1"/>
</dbReference>
<comment type="catalytic activity">
    <reaction evidence="8">
        <text>L-seryl-[protein] + ATP = 3-O-(5'-adenylyl)-L-seryl-[protein] + diphosphate</text>
        <dbReference type="Rhea" id="RHEA:58120"/>
        <dbReference type="Rhea" id="RHEA-COMP:9863"/>
        <dbReference type="Rhea" id="RHEA-COMP:15073"/>
        <dbReference type="ChEBI" id="CHEBI:29999"/>
        <dbReference type="ChEBI" id="CHEBI:30616"/>
        <dbReference type="ChEBI" id="CHEBI:33019"/>
        <dbReference type="ChEBI" id="CHEBI:142516"/>
        <dbReference type="EC" id="2.7.7.108"/>
    </reaction>
</comment>
<dbReference type="AlphaFoldDB" id="I4W470"/>
<evidence type="ECO:0000256" key="5">
    <source>
        <dbReference type="ARBA" id="ARBA00022741"/>
    </source>
</evidence>
<dbReference type="PANTHER" id="PTHR32057">
    <property type="entry name" value="PROTEIN ADENYLYLTRANSFERASE SELO, MITOCHONDRIAL"/>
    <property type="match status" value="1"/>
</dbReference>
<comment type="catalytic activity">
    <reaction evidence="8">
        <text>L-tyrosyl-[protein] + UTP = O-(5'-uridylyl)-L-tyrosyl-[protein] + diphosphate</text>
        <dbReference type="Rhea" id="RHEA:83887"/>
        <dbReference type="Rhea" id="RHEA-COMP:10136"/>
        <dbReference type="Rhea" id="RHEA-COMP:20238"/>
        <dbReference type="ChEBI" id="CHEBI:33019"/>
        <dbReference type="ChEBI" id="CHEBI:46398"/>
        <dbReference type="ChEBI" id="CHEBI:46858"/>
        <dbReference type="ChEBI" id="CHEBI:90602"/>
    </reaction>
</comment>
<proteinExistence type="inferred from homology"/>
<keyword evidence="2 8" id="KW-0808">Transferase</keyword>
<dbReference type="GO" id="GO:0005524">
    <property type="term" value="F:ATP binding"/>
    <property type="evidence" value="ECO:0007669"/>
    <property type="project" value="UniProtKB-UniRule"/>
</dbReference>
<dbReference type="STRING" id="1163407.UU7_04657"/>
<dbReference type="EC" id="2.7.7.108" evidence="8"/>
<keyword evidence="8" id="KW-0464">Manganese</keyword>
<dbReference type="InterPro" id="IPR003846">
    <property type="entry name" value="SelO"/>
</dbReference>
<comment type="similarity">
    <text evidence="1 8">Belongs to the SELO family.</text>
</comment>
<comment type="catalytic activity">
    <reaction evidence="8">
        <text>L-tyrosyl-[protein] + ATP = O-(5'-adenylyl)-L-tyrosyl-[protein] + diphosphate</text>
        <dbReference type="Rhea" id="RHEA:54288"/>
        <dbReference type="Rhea" id="RHEA-COMP:10136"/>
        <dbReference type="Rhea" id="RHEA-COMP:13846"/>
        <dbReference type="ChEBI" id="CHEBI:30616"/>
        <dbReference type="ChEBI" id="CHEBI:33019"/>
        <dbReference type="ChEBI" id="CHEBI:46858"/>
        <dbReference type="ChEBI" id="CHEBI:83624"/>
        <dbReference type="EC" id="2.7.7.108"/>
    </reaction>
</comment>
<feature type="binding site" evidence="8">
    <location>
        <position position="272"/>
    </location>
    <ligand>
        <name>Mg(2+)</name>
        <dbReference type="ChEBI" id="CHEBI:18420"/>
    </ligand>
</feature>
<feature type="binding site" evidence="8">
    <location>
        <position position="194"/>
    </location>
    <ligand>
        <name>ATP</name>
        <dbReference type="ChEBI" id="CHEBI:30616"/>
    </ligand>
</feature>
<evidence type="ECO:0000256" key="3">
    <source>
        <dbReference type="ARBA" id="ARBA00022695"/>
    </source>
</evidence>
<protein>
    <recommendedName>
        <fullName evidence="8">Protein nucleotidyltransferase YdiU</fullName>
        <ecNumber evidence="8">2.7.7.-</ecNumber>
    </recommendedName>
    <alternativeName>
        <fullName evidence="8">Protein adenylyltransferase YdiU</fullName>
        <ecNumber evidence="8">2.7.7.108</ecNumber>
    </alternativeName>
    <alternativeName>
        <fullName evidence="8">Protein uridylyltransferase YdiU</fullName>
        <ecNumber evidence="8">2.7.7.-</ecNumber>
    </alternativeName>
</protein>
<dbReference type="GO" id="GO:0030145">
    <property type="term" value="F:manganese ion binding"/>
    <property type="evidence" value="ECO:0007669"/>
    <property type="project" value="UniProtKB-UniRule"/>
</dbReference>
<evidence type="ECO:0000256" key="6">
    <source>
        <dbReference type="ARBA" id="ARBA00022840"/>
    </source>
</evidence>
<evidence type="ECO:0000256" key="4">
    <source>
        <dbReference type="ARBA" id="ARBA00022723"/>
    </source>
</evidence>
<evidence type="ECO:0000256" key="1">
    <source>
        <dbReference type="ARBA" id="ARBA00009747"/>
    </source>
</evidence>
<dbReference type="RefSeq" id="WP_007805848.1">
    <property type="nucleotide sequence ID" value="NZ_AJXT01000006.1"/>
</dbReference>
<feature type="binding site" evidence="8">
    <location>
        <position position="124"/>
    </location>
    <ligand>
        <name>ATP</name>
        <dbReference type="ChEBI" id="CHEBI:30616"/>
    </ligand>
</feature>
<keyword evidence="4 8" id="KW-0479">Metal-binding</keyword>
<reference evidence="9 10" key="1">
    <citation type="journal article" date="2012" name="J. Bacteriol.">
        <title>Genome sequences for six rhodanobacter strains, isolated from soils and the terrestrial subsurface, with variable denitrification capabilities.</title>
        <authorList>
            <person name="Kostka J.E."/>
            <person name="Green S.J."/>
            <person name="Rishishwar L."/>
            <person name="Prakash O."/>
            <person name="Katz L.S."/>
            <person name="Marino-Ramirez L."/>
            <person name="Jordan I.K."/>
            <person name="Munk C."/>
            <person name="Ivanova N."/>
            <person name="Mikhailova N."/>
            <person name="Watson D.B."/>
            <person name="Brown S.D."/>
            <person name="Palumbo A.V."/>
            <person name="Brooks S.C."/>
        </authorList>
    </citation>
    <scope>NUCLEOTIDE SEQUENCE [LARGE SCALE GENOMIC DNA]</scope>
    <source>
        <strain evidence="9 10">B39</strain>
    </source>
</reference>
<feature type="binding site" evidence="8">
    <location>
        <position position="101"/>
    </location>
    <ligand>
        <name>ATP</name>
        <dbReference type="ChEBI" id="CHEBI:30616"/>
    </ligand>
</feature>
<dbReference type="eggNOG" id="COG0397">
    <property type="taxonomic scope" value="Bacteria"/>
</dbReference>
<evidence type="ECO:0000313" key="10">
    <source>
        <dbReference type="Proteomes" id="UP000003226"/>
    </source>
</evidence>
<sequence>MFQLHFDNAFVRDLPGDPQQGAGLRQVEGALYSRIAPTPVAAPRLLAHSAEMAATLGFSEAEVAAPEFARLFGGNVLLDGMQPYAANYGGHQFGHWAGQLGDGRAISLGEVINAAGERWELQLKGAGLTPYSRGADGRAVLRSSVREFLCSEAMHHLGVPTTRALSLVGTGEPVLRDMFYDGNAATEPGAIVCRAAPSFLRFGNFELPASRGDIGLLRQLVDFAIRRDFPELQGQGEALYAEWFAQVCERTAAMIAHWMRVGFVHGVMNTDNMSILGLTIDYGPYGWIDNYDPDWTPNTTDAQRRRYRFGQQPDVAWWNLSRLAGALAPLFADVAPLQAGLDRYVAAHAAADRANIAAKLGFAECRDDDMALMQSLQVLLQQAEIDMTLWFRALADIDMRAPTLAPFAEAFYDEAKRREAEPALDDWLRRYAARLADDPLPAGSRREQMRLANPRYVLRNYLAQQAIDRAEQGDLDGITELLDVLRHPYDDQPGREAFAQRRPDWARHKAGCSMLSCSS</sequence>